<organism evidence="1 2">
    <name type="scientific">Nocardia aurantia</name>
    <dbReference type="NCBI Taxonomy" id="2585199"/>
    <lineage>
        <taxon>Bacteria</taxon>
        <taxon>Bacillati</taxon>
        <taxon>Actinomycetota</taxon>
        <taxon>Actinomycetes</taxon>
        <taxon>Mycobacteriales</taxon>
        <taxon>Nocardiaceae</taxon>
        <taxon>Nocardia</taxon>
    </lineage>
</organism>
<dbReference type="AlphaFoldDB" id="A0A7K0DVB8"/>
<dbReference type="Proteomes" id="UP000431401">
    <property type="component" value="Unassembled WGS sequence"/>
</dbReference>
<dbReference type="EMBL" id="WEGI01000012">
    <property type="protein sequence ID" value="MQY29723.1"/>
    <property type="molecule type" value="Genomic_DNA"/>
</dbReference>
<name>A0A7K0DVB8_9NOCA</name>
<protein>
    <submittedName>
        <fullName evidence="1">Uncharacterized protein</fullName>
    </submittedName>
</protein>
<evidence type="ECO:0000313" key="2">
    <source>
        <dbReference type="Proteomes" id="UP000431401"/>
    </source>
</evidence>
<accession>A0A7K0DVB8</accession>
<gene>
    <name evidence="1" type="ORF">NRB56_53160</name>
</gene>
<evidence type="ECO:0000313" key="1">
    <source>
        <dbReference type="EMBL" id="MQY29723.1"/>
    </source>
</evidence>
<comment type="caution">
    <text evidence="1">The sequence shown here is derived from an EMBL/GenBank/DDBJ whole genome shotgun (WGS) entry which is preliminary data.</text>
</comment>
<sequence length="135" mass="13619">MATQGTNNDAVTAIASSLAQIASSQETFVDDLATAIADIQKAGASGDPVNADALVALQGTATNVATAVADSVAQLHAALNTSTDTAATDARLGHVSSATRVAGRPRPSWITSGMWRPAGLTVTPTCKRCARNAMP</sequence>
<reference evidence="1 2" key="1">
    <citation type="submission" date="2019-10" db="EMBL/GenBank/DDBJ databases">
        <title>Nocardia macrotermitis sp. nov. and Nocardia aurantia sp. nov., isolated from the gut of fungus growing-termite Macrotermes natalensis.</title>
        <authorList>
            <person name="Benndorf R."/>
            <person name="Schwitalla J."/>
            <person name="Martin K."/>
            <person name="De Beer W."/>
            <person name="Kaster A.-K."/>
            <person name="Vollmers J."/>
            <person name="Poulsen M."/>
            <person name="Beemelmanns C."/>
        </authorList>
    </citation>
    <scope>NUCLEOTIDE SEQUENCE [LARGE SCALE GENOMIC DNA]</scope>
    <source>
        <strain evidence="1 2">RB56</strain>
    </source>
</reference>
<proteinExistence type="predicted"/>
<keyword evidence="2" id="KW-1185">Reference proteome</keyword>